<dbReference type="STRING" id="1080227.A8L45_09575"/>
<keyword evidence="1" id="KW-0732">Signal</keyword>
<dbReference type="GO" id="GO:0004222">
    <property type="term" value="F:metalloendopeptidase activity"/>
    <property type="evidence" value="ECO:0007669"/>
    <property type="project" value="TreeGrafter"/>
</dbReference>
<dbReference type="Gene3D" id="2.70.70.10">
    <property type="entry name" value="Glucose Permease (Domain IIA)"/>
    <property type="match status" value="1"/>
</dbReference>
<keyword evidence="4" id="KW-0812">Transmembrane</keyword>
<name>A0A1C3EK74_9GAMM</name>
<comment type="caution">
    <text evidence="6">The sequence shown here is derived from an EMBL/GenBank/DDBJ whole genome shotgun (WGS) entry which is preliminary data.</text>
</comment>
<evidence type="ECO:0000256" key="1">
    <source>
        <dbReference type="ARBA" id="ARBA00022729"/>
    </source>
</evidence>
<dbReference type="FunFam" id="2.70.70.10:FF:000006">
    <property type="entry name" value="M23 family peptidase"/>
    <property type="match status" value="1"/>
</dbReference>
<feature type="domain" description="M23ase beta-sheet core" evidence="5">
    <location>
        <begin position="210"/>
        <end position="306"/>
    </location>
</feature>
<evidence type="ECO:0000256" key="4">
    <source>
        <dbReference type="SAM" id="Phobius"/>
    </source>
</evidence>
<proteinExistence type="predicted"/>
<dbReference type="OrthoDB" id="9805070at2"/>
<protein>
    <submittedName>
        <fullName evidence="6">Peptidase M23</fullName>
    </submittedName>
</protein>
<evidence type="ECO:0000256" key="3">
    <source>
        <dbReference type="SAM" id="MobiDB-lite"/>
    </source>
</evidence>
<keyword evidence="4" id="KW-1133">Transmembrane helix</keyword>
<evidence type="ECO:0000313" key="6">
    <source>
        <dbReference type="EMBL" id="ODA33623.1"/>
    </source>
</evidence>
<dbReference type="RefSeq" id="WP_068901641.1">
    <property type="nucleotide sequence ID" value="NZ_JBHUIF010000031.1"/>
</dbReference>
<keyword evidence="4" id="KW-0472">Membrane</keyword>
<dbReference type="AlphaFoldDB" id="A0A1C3EK74"/>
<dbReference type="InterPro" id="IPR050570">
    <property type="entry name" value="Cell_wall_metabolism_enzyme"/>
</dbReference>
<reference evidence="6 7" key="1">
    <citation type="submission" date="2016-05" db="EMBL/GenBank/DDBJ databases">
        <title>Genomic Taxonomy of the Vibrionaceae.</title>
        <authorList>
            <person name="Gomez-Gil B."/>
            <person name="Enciso-Ibarra J."/>
        </authorList>
    </citation>
    <scope>NUCLEOTIDE SEQUENCE [LARGE SCALE GENOMIC DNA]</scope>
    <source>
        <strain evidence="6 7">CAIM 1920</strain>
    </source>
</reference>
<feature type="region of interest" description="Disordered" evidence="3">
    <location>
        <begin position="347"/>
        <end position="370"/>
    </location>
</feature>
<keyword evidence="2" id="KW-0175">Coiled coil</keyword>
<accession>A0A1C3EK74</accession>
<dbReference type="PANTHER" id="PTHR21666:SF289">
    <property type="entry name" value="L-ALA--D-GLU ENDOPEPTIDASE"/>
    <property type="match status" value="1"/>
</dbReference>
<dbReference type="SUPFAM" id="SSF51261">
    <property type="entry name" value="Duplicated hybrid motif"/>
    <property type="match status" value="1"/>
</dbReference>
<gene>
    <name evidence="6" type="ORF">A8L45_09575</name>
</gene>
<keyword evidence="7" id="KW-1185">Reference proteome</keyword>
<organism evidence="6 7">
    <name type="scientific">Veronia pacifica</name>
    <dbReference type="NCBI Taxonomy" id="1080227"/>
    <lineage>
        <taxon>Bacteria</taxon>
        <taxon>Pseudomonadati</taxon>
        <taxon>Pseudomonadota</taxon>
        <taxon>Gammaproteobacteria</taxon>
        <taxon>Vibrionales</taxon>
        <taxon>Vibrionaceae</taxon>
        <taxon>Veronia</taxon>
    </lineage>
</organism>
<evidence type="ECO:0000313" key="7">
    <source>
        <dbReference type="Proteomes" id="UP000094936"/>
    </source>
</evidence>
<feature type="coiled-coil region" evidence="2">
    <location>
        <begin position="60"/>
        <end position="101"/>
    </location>
</feature>
<feature type="transmembrane region" description="Helical" evidence="4">
    <location>
        <begin position="27"/>
        <end position="49"/>
    </location>
</feature>
<dbReference type="InterPro" id="IPR011055">
    <property type="entry name" value="Dup_hybrid_motif"/>
</dbReference>
<dbReference type="PANTHER" id="PTHR21666">
    <property type="entry name" value="PEPTIDASE-RELATED"/>
    <property type="match status" value="1"/>
</dbReference>
<evidence type="ECO:0000259" key="5">
    <source>
        <dbReference type="Pfam" id="PF01551"/>
    </source>
</evidence>
<sequence length="370" mass="41440">MADNIRITVSHPYGSKFFVLSPSKRKVLGFAVLFSFLSIALGISAIYYLTHRSSTAEMTVKSLAEKKTELTNQLEELALQRQSLIEQRQQLIEDIDDIQLDHAEIIAAKQDEYEQIIEAKESAHAQVIEEKDTELTYLSQRVSSVEVVLGLDKELSDIEELSSRIEAAAMNSAVRATMLKLIPSGKPIKKFRYSSGFGSRKHPVTGKKKFHLGLDLTANIGTPIYAPADGVVEYKRNNRKTGYGNVLKVGHAFGFMTLYAHLEKFNVKLGQFVRKGDLIAWTGNTGLSTGPHLHYEVRFVGRALNPSFFMSWTPESFESLLHKEKRVDWANLISIIEGMVATNIQVASSTPPEQSPMLANRKPARQEEKE</sequence>
<dbReference type="CDD" id="cd12797">
    <property type="entry name" value="M23_peptidase"/>
    <property type="match status" value="1"/>
</dbReference>
<dbReference type="InterPro" id="IPR016047">
    <property type="entry name" value="M23ase_b-sheet_dom"/>
</dbReference>
<dbReference type="EMBL" id="LYBM01000014">
    <property type="protein sequence ID" value="ODA33623.1"/>
    <property type="molecule type" value="Genomic_DNA"/>
</dbReference>
<dbReference type="Pfam" id="PF01551">
    <property type="entry name" value="Peptidase_M23"/>
    <property type="match status" value="1"/>
</dbReference>
<dbReference type="Proteomes" id="UP000094936">
    <property type="component" value="Unassembled WGS sequence"/>
</dbReference>
<evidence type="ECO:0000256" key="2">
    <source>
        <dbReference type="SAM" id="Coils"/>
    </source>
</evidence>